<name>A0ACB8EQN7_9SAUR</name>
<organism evidence="1 2">
    <name type="scientific">Sphaerodactylus townsendi</name>
    <dbReference type="NCBI Taxonomy" id="933632"/>
    <lineage>
        <taxon>Eukaryota</taxon>
        <taxon>Metazoa</taxon>
        <taxon>Chordata</taxon>
        <taxon>Craniata</taxon>
        <taxon>Vertebrata</taxon>
        <taxon>Euteleostomi</taxon>
        <taxon>Lepidosauria</taxon>
        <taxon>Squamata</taxon>
        <taxon>Bifurcata</taxon>
        <taxon>Gekkota</taxon>
        <taxon>Sphaerodactylidae</taxon>
        <taxon>Sphaerodactylus</taxon>
    </lineage>
</organism>
<comment type="caution">
    <text evidence="1">The sequence shown here is derived from an EMBL/GenBank/DDBJ whole genome shotgun (WGS) entry which is preliminary data.</text>
</comment>
<gene>
    <name evidence="1" type="ORF">K3G42_021086</name>
</gene>
<accession>A0ACB8EQN7</accession>
<protein>
    <submittedName>
        <fullName evidence="1">Uncharacterized protein</fullName>
    </submittedName>
</protein>
<sequence length="266" mass="30369">MSDSLSSTPLSIGTQRNAETGRDCCLQRKTVKIPANAPRTERAVQKSFRRERPQSLQQVKRARRTAPSQLSLCAKKKVRAKWQLAVEVRTTTAHCTLVSRVRALLCSYHNKRRERSPQRVYRRAGIDHLGKEDAGTSTPYGDEAIEGVNRMLKAASFAADATLDSVTFSARSMASLVATRRLLLLRAWQMDWRSKSLVLECAFQCEKLFGEDLKEFLVDPKEKPKHLPKPFRGFDRKPSSNSNFLPQQGPNQFKRDNFRRSYWNQG</sequence>
<evidence type="ECO:0000313" key="1">
    <source>
        <dbReference type="EMBL" id="KAH7995082.1"/>
    </source>
</evidence>
<reference evidence="1" key="1">
    <citation type="submission" date="2021-08" db="EMBL/GenBank/DDBJ databases">
        <title>The first chromosome-level gecko genome reveals the dynamic sex chromosomes of Neotropical dwarf geckos (Sphaerodactylidae: Sphaerodactylus).</title>
        <authorList>
            <person name="Pinto B.J."/>
            <person name="Keating S.E."/>
            <person name="Gamble T."/>
        </authorList>
    </citation>
    <scope>NUCLEOTIDE SEQUENCE</scope>
    <source>
        <strain evidence="1">TG3544</strain>
    </source>
</reference>
<evidence type="ECO:0000313" key="2">
    <source>
        <dbReference type="Proteomes" id="UP000827872"/>
    </source>
</evidence>
<dbReference type="EMBL" id="CM037620">
    <property type="protein sequence ID" value="KAH7995082.1"/>
    <property type="molecule type" value="Genomic_DNA"/>
</dbReference>
<dbReference type="Proteomes" id="UP000827872">
    <property type="component" value="Linkage Group LG07"/>
</dbReference>
<keyword evidence="2" id="KW-1185">Reference proteome</keyword>
<proteinExistence type="predicted"/>